<proteinExistence type="predicted"/>
<keyword evidence="2" id="KW-1185">Reference proteome</keyword>
<comment type="caution">
    <text evidence="1">The sequence shown here is derived from an EMBL/GenBank/DDBJ whole genome shotgun (WGS) entry which is preliminary data.</text>
</comment>
<accession>A0ABR7N9X4</accession>
<reference evidence="1 2" key="1">
    <citation type="submission" date="2020-08" db="EMBL/GenBank/DDBJ databases">
        <title>Genome public.</title>
        <authorList>
            <person name="Liu C."/>
            <person name="Sun Q."/>
        </authorList>
    </citation>
    <scope>NUCLEOTIDE SEQUENCE [LARGE SCALE GENOMIC DNA]</scope>
    <source>
        <strain evidence="1 2">NSJ-46</strain>
    </source>
</reference>
<gene>
    <name evidence="1" type="ORF">H8716_08835</name>
</gene>
<dbReference type="RefSeq" id="WP_249308232.1">
    <property type="nucleotide sequence ID" value="NZ_JACRSZ010000008.1"/>
</dbReference>
<sequence>MSEEKKKVSFAYEEMLHMPHHVSGKHPQMSRYDRAAQFSPFAALTGHEAAVQEAARVTEERAELDEGEKERLNEILYTLLEKYQGHPDISVTYFCPDARKSGGRYVTETGRIQKLDTFRRTILLDNQSEIPMDQISNIQEK</sequence>
<dbReference type="Proteomes" id="UP000657421">
    <property type="component" value="Unassembled WGS sequence"/>
</dbReference>
<dbReference type="EMBL" id="JACRSZ010000008">
    <property type="protein sequence ID" value="MBC8573186.1"/>
    <property type="molecule type" value="Genomic_DNA"/>
</dbReference>
<organism evidence="1 2">
    <name type="scientific">Jingyaoa shaoxingensis</name>
    <dbReference type="NCBI Taxonomy" id="2763671"/>
    <lineage>
        <taxon>Bacteria</taxon>
        <taxon>Bacillati</taxon>
        <taxon>Bacillota</taxon>
        <taxon>Clostridia</taxon>
        <taxon>Lachnospirales</taxon>
        <taxon>Lachnospiraceae</taxon>
        <taxon>Jingyaoa</taxon>
    </lineage>
</organism>
<name>A0ABR7N9X4_9FIRM</name>
<protein>
    <recommendedName>
        <fullName evidence="3">YolD-like protein</fullName>
    </recommendedName>
</protein>
<evidence type="ECO:0008006" key="3">
    <source>
        <dbReference type="Google" id="ProtNLM"/>
    </source>
</evidence>
<evidence type="ECO:0000313" key="1">
    <source>
        <dbReference type="EMBL" id="MBC8573186.1"/>
    </source>
</evidence>
<evidence type="ECO:0000313" key="2">
    <source>
        <dbReference type="Proteomes" id="UP000657421"/>
    </source>
</evidence>